<dbReference type="Pfam" id="PF01370">
    <property type="entry name" value="Epimerase"/>
    <property type="match status" value="1"/>
</dbReference>
<reference evidence="3" key="1">
    <citation type="journal article" date="2019" name="Int. J. Syst. Evol. Microbiol.">
        <title>The Global Catalogue of Microorganisms (GCM) 10K type strain sequencing project: providing services to taxonomists for standard genome sequencing and annotation.</title>
        <authorList>
            <consortium name="The Broad Institute Genomics Platform"/>
            <consortium name="The Broad Institute Genome Sequencing Center for Infectious Disease"/>
            <person name="Wu L."/>
            <person name="Ma J."/>
        </authorList>
    </citation>
    <scope>NUCLEOTIDE SEQUENCE [LARGE SCALE GENOMIC DNA]</scope>
    <source>
        <strain evidence="3">KCTC 15012</strain>
    </source>
</reference>
<comment type="caution">
    <text evidence="2">The sequence shown here is derived from an EMBL/GenBank/DDBJ whole genome shotgun (WGS) entry which is preliminary data.</text>
</comment>
<sequence>MSRVLVTGANGFVGRPLCRALPAAGFGLVAAVRPQAALDAGIERRPVGPLAADSDWRGALDGIDAVVHLAARVHVMHDTSADPLAEFRAANVAATRALAEQAVAAGAGHLLFLSSIKVNGEASGTAPFTPDAAAPADPYGQSKWEAEQALADIARARGLAVTILRPPLVHGPGVKGNLRRLLGAIERGLPLPLGRIDNRRALIGVDNLCAAVVAALRQPPAAGQVRTYTLCDAETVSTATLVRRLARALGRPARLLPVPESWLRLAGRLTGKGETIRRLTDSLEIDDRRIRAELGWAPPLTLDAGLAAMTAAWRDRGEHQE</sequence>
<dbReference type="InterPro" id="IPR036291">
    <property type="entry name" value="NAD(P)-bd_dom_sf"/>
</dbReference>
<proteinExistence type="predicted"/>
<dbReference type="PANTHER" id="PTHR48079:SF6">
    <property type="entry name" value="NAD(P)-BINDING DOMAIN-CONTAINING PROTEIN-RELATED"/>
    <property type="match status" value="1"/>
</dbReference>
<name>A0ABW5C6Z3_9PROT</name>
<accession>A0ABW5C6Z3</accession>
<gene>
    <name evidence="2" type="ORF">ACFSNB_02270</name>
</gene>
<protein>
    <submittedName>
        <fullName evidence="2">NAD-dependent epimerase/dehydratase family protein</fullName>
    </submittedName>
</protein>
<dbReference type="InterPro" id="IPR001509">
    <property type="entry name" value="Epimerase_deHydtase"/>
</dbReference>
<dbReference type="Proteomes" id="UP001597296">
    <property type="component" value="Unassembled WGS sequence"/>
</dbReference>
<organism evidence="2 3">
    <name type="scientific">Phaeospirillum tilakii</name>
    <dbReference type="NCBI Taxonomy" id="741673"/>
    <lineage>
        <taxon>Bacteria</taxon>
        <taxon>Pseudomonadati</taxon>
        <taxon>Pseudomonadota</taxon>
        <taxon>Alphaproteobacteria</taxon>
        <taxon>Rhodospirillales</taxon>
        <taxon>Rhodospirillaceae</taxon>
        <taxon>Phaeospirillum</taxon>
    </lineage>
</organism>
<dbReference type="PANTHER" id="PTHR48079">
    <property type="entry name" value="PROTEIN YEEZ"/>
    <property type="match status" value="1"/>
</dbReference>
<evidence type="ECO:0000313" key="3">
    <source>
        <dbReference type="Proteomes" id="UP001597296"/>
    </source>
</evidence>
<dbReference type="Gene3D" id="3.40.50.720">
    <property type="entry name" value="NAD(P)-binding Rossmann-like Domain"/>
    <property type="match status" value="1"/>
</dbReference>
<dbReference type="SUPFAM" id="SSF51735">
    <property type="entry name" value="NAD(P)-binding Rossmann-fold domains"/>
    <property type="match status" value="1"/>
</dbReference>
<dbReference type="RefSeq" id="WP_377314103.1">
    <property type="nucleotide sequence ID" value="NZ_JBHUIY010000003.1"/>
</dbReference>
<evidence type="ECO:0000313" key="2">
    <source>
        <dbReference type="EMBL" id="MFD2232623.1"/>
    </source>
</evidence>
<evidence type="ECO:0000259" key="1">
    <source>
        <dbReference type="Pfam" id="PF01370"/>
    </source>
</evidence>
<feature type="domain" description="NAD-dependent epimerase/dehydratase" evidence="1">
    <location>
        <begin position="4"/>
        <end position="229"/>
    </location>
</feature>
<dbReference type="InterPro" id="IPR051783">
    <property type="entry name" value="NAD(P)-dependent_oxidoreduct"/>
</dbReference>
<dbReference type="EMBL" id="JBHUIY010000003">
    <property type="protein sequence ID" value="MFD2232623.1"/>
    <property type="molecule type" value="Genomic_DNA"/>
</dbReference>
<keyword evidence="3" id="KW-1185">Reference proteome</keyword>